<proteinExistence type="predicted"/>
<reference evidence="1 2" key="1">
    <citation type="journal article" date="2021" name="Nat. Commun.">
        <title>Genetic determinants of endophytism in the Arabidopsis root mycobiome.</title>
        <authorList>
            <person name="Mesny F."/>
            <person name="Miyauchi S."/>
            <person name="Thiergart T."/>
            <person name="Pickel B."/>
            <person name="Atanasova L."/>
            <person name="Karlsson M."/>
            <person name="Huettel B."/>
            <person name="Barry K.W."/>
            <person name="Haridas S."/>
            <person name="Chen C."/>
            <person name="Bauer D."/>
            <person name="Andreopoulos W."/>
            <person name="Pangilinan J."/>
            <person name="LaButti K."/>
            <person name="Riley R."/>
            <person name="Lipzen A."/>
            <person name="Clum A."/>
            <person name="Drula E."/>
            <person name="Henrissat B."/>
            <person name="Kohler A."/>
            <person name="Grigoriev I.V."/>
            <person name="Martin F.M."/>
            <person name="Hacquard S."/>
        </authorList>
    </citation>
    <scope>NUCLEOTIDE SEQUENCE [LARGE SCALE GENOMIC DNA]</scope>
    <source>
        <strain evidence="1 2">MPI-SDFR-AT-0079</strain>
    </source>
</reference>
<accession>A0ACB7PBQ1</accession>
<comment type="caution">
    <text evidence="1">The sequence shown here is derived from an EMBL/GenBank/DDBJ whole genome shotgun (WGS) entry which is preliminary data.</text>
</comment>
<protein>
    <submittedName>
        <fullName evidence="1">Uncharacterized protein</fullName>
    </submittedName>
</protein>
<dbReference type="EMBL" id="JAGIZQ010000003">
    <property type="protein sequence ID" value="KAH6636510.1"/>
    <property type="molecule type" value="Genomic_DNA"/>
</dbReference>
<evidence type="ECO:0000313" key="1">
    <source>
        <dbReference type="EMBL" id="KAH6636510.1"/>
    </source>
</evidence>
<keyword evidence="2" id="KW-1185">Reference proteome</keyword>
<dbReference type="Proteomes" id="UP000724584">
    <property type="component" value="Unassembled WGS sequence"/>
</dbReference>
<organism evidence="1 2">
    <name type="scientific">Chaetomium tenue</name>
    <dbReference type="NCBI Taxonomy" id="1854479"/>
    <lineage>
        <taxon>Eukaryota</taxon>
        <taxon>Fungi</taxon>
        <taxon>Dikarya</taxon>
        <taxon>Ascomycota</taxon>
        <taxon>Pezizomycotina</taxon>
        <taxon>Sordariomycetes</taxon>
        <taxon>Sordariomycetidae</taxon>
        <taxon>Sordariales</taxon>
        <taxon>Chaetomiaceae</taxon>
        <taxon>Chaetomium</taxon>
    </lineage>
</organism>
<gene>
    <name evidence="1" type="ORF">F5144DRAFT_182403</name>
</gene>
<evidence type="ECO:0000313" key="2">
    <source>
        <dbReference type="Proteomes" id="UP000724584"/>
    </source>
</evidence>
<name>A0ACB7PBQ1_9PEZI</name>
<sequence length="223" mass="24554">MGQPIRLVGDRRVLSLSNAHCICKSLHSLQKVPDTRRCLAQLTSIPAATCDAQSRGKSVGLMIEARLGPNVCTPYPAEVEGSETMTGNETSIPVYHWLLSRGKRQPRGRKRAADTGISRAAASARGCRRRRRCSTGPQAAKTRAVQAFHGKAGSSNVKFHVWRDAMHQWLSLPHASSEEAASPFLQAKSKEERALQALSRHCKRVPPSRPQHLYGHPPTERTL</sequence>